<dbReference type="Pfam" id="PF13439">
    <property type="entry name" value="Glyco_transf_4"/>
    <property type="match status" value="1"/>
</dbReference>
<dbReference type="InterPro" id="IPR028098">
    <property type="entry name" value="Glyco_trans_4-like_N"/>
</dbReference>
<feature type="domain" description="Glycosyltransferase subfamily 4-like N-terminal" evidence="1">
    <location>
        <begin position="4"/>
        <end position="44"/>
    </location>
</feature>
<evidence type="ECO:0000313" key="2">
    <source>
        <dbReference type="EMBL" id="MBT9145641.1"/>
    </source>
</evidence>
<evidence type="ECO:0000259" key="1">
    <source>
        <dbReference type="Pfam" id="PF13439"/>
    </source>
</evidence>
<dbReference type="Gene3D" id="3.40.50.2000">
    <property type="entry name" value="Glycogen Phosphorylase B"/>
    <property type="match status" value="2"/>
</dbReference>
<dbReference type="Proteomes" id="UP000811545">
    <property type="component" value="Unassembled WGS sequence"/>
</dbReference>
<accession>A0A9E2BJ06</accession>
<organism evidence="2 3">
    <name type="scientific">Psychracetigena formicireducens</name>
    <dbReference type="NCBI Taxonomy" id="2986056"/>
    <lineage>
        <taxon>Bacteria</taxon>
        <taxon>Bacillati</taxon>
        <taxon>Candidatus Lithacetigenota</taxon>
        <taxon>Candidatus Psychracetigena</taxon>
    </lineage>
</organism>
<protein>
    <recommendedName>
        <fullName evidence="1">Glycosyltransferase subfamily 4-like N-terminal domain-containing protein</fullName>
    </recommendedName>
</protein>
<sequence length="103" mass="11634">MDGKRAIKRADRVIAISKFVSDFLVTRWRIPNEKIGIVHHGIDVVGIKECKRPYVILKDWEGQFLFTAGSIRPARGLEDLLLAMKYLLLQGEKTVKVVIAGES</sequence>
<comment type="caution">
    <text evidence="2">The sequence shown here is derived from an EMBL/GenBank/DDBJ whole genome shotgun (WGS) entry which is preliminary data.</text>
</comment>
<gene>
    <name evidence="2" type="ORF">DDT42_01516</name>
</gene>
<name>A0A9E2BJ06_PSYF1</name>
<evidence type="ECO:0000313" key="3">
    <source>
        <dbReference type="Proteomes" id="UP000811545"/>
    </source>
</evidence>
<dbReference type="AlphaFoldDB" id="A0A9E2BJ06"/>
<proteinExistence type="predicted"/>
<reference evidence="2 3" key="1">
    <citation type="journal article" date="2021" name="bioRxiv">
        <title>Unique metabolic strategies in Hadean analogues reveal hints for primordial physiology.</title>
        <authorList>
            <person name="Nobu M.K."/>
            <person name="Nakai R."/>
            <person name="Tamazawa S."/>
            <person name="Mori H."/>
            <person name="Toyoda A."/>
            <person name="Ijiri A."/>
            <person name="Suzuki S."/>
            <person name="Kurokawa K."/>
            <person name="Kamagata Y."/>
            <person name="Tamaki H."/>
        </authorList>
    </citation>
    <scope>NUCLEOTIDE SEQUENCE [LARGE SCALE GENOMIC DNA]</scope>
    <source>
        <strain evidence="2">BS525</strain>
    </source>
</reference>
<dbReference type="EMBL" id="QLTW01000134">
    <property type="protein sequence ID" value="MBT9145641.1"/>
    <property type="molecule type" value="Genomic_DNA"/>
</dbReference>
<dbReference type="SUPFAM" id="SSF53756">
    <property type="entry name" value="UDP-Glycosyltransferase/glycogen phosphorylase"/>
    <property type="match status" value="1"/>
</dbReference>